<protein>
    <submittedName>
        <fullName evidence="2">Uncharacterized protein</fullName>
    </submittedName>
</protein>
<keyword evidence="1" id="KW-1133">Transmembrane helix</keyword>
<accession>A0A1I6GLX6</accession>
<dbReference type="AlphaFoldDB" id="A0A1I6GLX6"/>
<feature type="transmembrane region" description="Helical" evidence="1">
    <location>
        <begin position="113"/>
        <end position="144"/>
    </location>
</feature>
<keyword evidence="3" id="KW-1185">Reference proteome</keyword>
<proteinExistence type="predicted"/>
<feature type="transmembrane region" description="Helical" evidence="1">
    <location>
        <begin position="56"/>
        <end position="76"/>
    </location>
</feature>
<gene>
    <name evidence="2" type="ORF">SAMN04488005_1878</name>
</gene>
<name>A0A1I6GLX6_9RHOB</name>
<dbReference type="RefSeq" id="WP_165615017.1">
    <property type="nucleotide sequence ID" value="NZ_FOYP01000001.1"/>
</dbReference>
<reference evidence="3" key="1">
    <citation type="submission" date="2016-10" db="EMBL/GenBank/DDBJ databases">
        <authorList>
            <person name="Varghese N."/>
            <person name="Submissions S."/>
        </authorList>
    </citation>
    <scope>NUCLEOTIDE SEQUENCE [LARGE SCALE GENOMIC DNA]</scope>
    <source>
        <strain evidence="3">DSM 26879</strain>
    </source>
</reference>
<evidence type="ECO:0000313" key="2">
    <source>
        <dbReference type="EMBL" id="SFR43225.1"/>
    </source>
</evidence>
<feature type="transmembrane region" description="Helical" evidence="1">
    <location>
        <begin position="88"/>
        <end position="107"/>
    </location>
</feature>
<organism evidence="2 3">
    <name type="scientific">Yoonia tamlensis</name>
    <dbReference type="NCBI Taxonomy" id="390270"/>
    <lineage>
        <taxon>Bacteria</taxon>
        <taxon>Pseudomonadati</taxon>
        <taxon>Pseudomonadota</taxon>
        <taxon>Alphaproteobacteria</taxon>
        <taxon>Rhodobacterales</taxon>
        <taxon>Paracoccaceae</taxon>
        <taxon>Yoonia</taxon>
    </lineage>
</organism>
<sequence>MTKIFGQVFNPSRSAKALATAYAAIGATSAGMTYLLTSHGGNVDVLARSLFGTDAGLVMVGGLSGIIALHISRRWLGLSGWVGGARAIFGGCVMALVAAMIAGTLIAPLSGTFFAPIMVIAAFGMKPWLAVAWGLVVLMVHVLLVRRANDMRRMTQLADIAAVSQLSALSQAQFYRKRNHLH</sequence>
<keyword evidence="1" id="KW-0472">Membrane</keyword>
<evidence type="ECO:0000313" key="3">
    <source>
        <dbReference type="Proteomes" id="UP000199478"/>
    </source>
</evidence>
<dbReference type="Proteomes" id="UP000199478">
    <property type="component" value="Unassembled WGS sequence"/>
</dbReference>
<dbReference type="EMBL" id="FOYP01000001">
    <property type="protein sequence ID" value="SFR43225.1"/>
    <property type="molecule type" value="Genomic_DNA"/>
</dbReference>
<keyword evidence="1" id="KW-0812">Transmembrane</keyword>
<feature type="transmembrane region" description="Helical" evidence="1">
    <location>
        <begin position="17"/>
        <end position="36"/>
    </location>
</feature>
<evidence type="ECO:0000256" key="1">
    <source>
        <dbReference type="SAM" id="Phobius"/>
    </source>
</evidence>